<dbReference type="AlphaFoldDB" id="A0A841FLW9"/>
<feature type="transmembrane region" description="Helical" evidence="1">
    <location>
        <begin position="193"/>
        <end position="211"/>
    </location>
</feature>
<dbReference type="RefSeq" id="WP_184786496.1">
    <property type="nucleotide sequence ID" value="NZ_BONT01000014.1"/>
</dbReference>
<keyword evidence="2" id="KW-0732">Signal</keyword>
<evidence type="ECO:0000313" key="3">
    <source>
        <dbReference type="EMBL" id="MBB6033599.1"/>
    </source>
</evidence>
<name>A0A841FLW9_9ACTN</name>
<feature type="transmembrane region" description="Helical" evidence="1">
    <location>
        <begin position="114"/>
        <end position="132"/>
    </location>
</feature>
<keyword evidence="1" id="KW-1133">Transmembrane helix</keyword>
<evidence type="ECO:0000313" key="4">
    <source>
        <dbReference type="Proteomes" id="UP000548476"/>
    </source>
</evidence>
<feature type="signal peptide" evidence="2">
    <location>
        <begin position="1"/>
        <end position="30"/>
    </location>
</feature>
<comment type="caution">
    <text evidence="3">The sequence shown here is derived from an EMBL/GenBank/DDBJ whole genome shotgun (WGS) entry which is preliminary data.</text>
</comment>
<evidence type="ECO:0000256" key="2">
    <source>
        <dbReference type="SAM" id="SignalP"/>
    </source>
</evidence>
<feature type="transmembrane region" description="Helical" evidence="1">
    <location>
        <begin position="223"/>
        <end position="243"/>
    </location>
</feature>
<feature type="transmembrane region" description="Helical" evidence="1">
    <location>
        <begin position="54"/>
        <end position="72"/>
    </location>
</feature>
<dbReference type="EMBL" id="JACHGT010000003">
    <property type="protein sequence ID" value="MBB6033599.1"/>
    <property type="molecule type" value="Genomic_DNA"/>
</dbReference>
<evidence type="ECO:0000256" key="1">
    <source>
        <dbReference type="SAM" id="Phobius"/>
    </source>
</evidence>
<keyword evidence="1" id="KW-0812">Transmembrane</keyword>
<reference evidence="3 4" key="1">
    <citation type="submission" date="2020-08" db="EMBL/GenBank/DDBJ databases">
        <title>Genomic Encyclopedia of Type Strains, Phase IV (KMG-IV): sequencing the most valuable type-strain genomes for metagenomic binning, comparative biology and taxonomic classification.</title>
        <authorList>
            <person name="Goeker M."/>
        </authorList>
    </citation>
    <scope>NUCLEOTIDE SEQUENCE [LARGE SCALE GENOMIC DNA]</scope>
    <source>
        <strain evidence="3 4">YIM 65646</strain>
    </source>
</reference>
<organism evidence="3 4">
    <name type="scientific">Phytomonospora endophytica</name>
    <dbReference type="NCBI Taxonomy" id="714109"/>
    <lineage>
        <taxon>Bacteria</taxon>
        <taxon>Bacillati</taxon>
        <taxon>Actinomycetota</taxon>
        <taxon>Actinomycetes</taxon>
        <taxon>Micromonosporales</taxon>
        <taxon>Micromonosporaceae</taxon>
        <taxon>Phytomonospora</taxon>
    </lineage>
</organism>
<proteinExistence type="predicted"/>
<feature type="chain" id="PRO_5032808260" evidence="2">
    <location>
        <begin position="31"/>
        <end position="289"/>
    </location>
</feature>
<keyword evidence="4" id="KW-1185">Reference proteome</keyword>
<sequence length="289" mass="29810">MDTQVRFTRLTPVLAVLAAAALAAAQVALAQVLGLLELGGGFEAGAERGEGIGVTLLIWFCALSAPVAMLLVRDASAWTRAITAVPAGLATLAALPVARMYVGDVLADDVPRAVILGAGMSVVAALLVARLTSAGLGIALHAGLLWAVAVVASLVAATGVLWGTPTFFAGFVLDTFSDGLVLDVPLPGRTFGYFPQRSLVMIALLLAFTVVAPSMVVKRGGRWWEGVAVGFTGPFLAVAAYLADVDQLVMWNLDFLPLLAVLSVLGLVLTCVTVAVVTRKHGWGNGHTA</sequence>
<feature type="transmembrane region" description="Helical" evidence="1">
    <location>
        <begin position="255"/>
        <end position="277"/>
    </location>
</feature>
<keyword evidence="1" id="KW-0472">Membrane</keyword>
<accession>A0A841FLW9</accession>
<gene>
    <name evidence="3" type="ORF">HNR73_001449</name>
</gene>
<protein>
    <submittedName>
        <fullName evidence="3">Uncharacterized protein</fullName>
    </submittedName>
</protein>
<feature type="transmembrane region" description="Helical" evidence="1">
    <location>
        <begin position="144"/>
        <end position="173"/>
    </location>
</feature>
<dbReference type="Proteomes" id="UP000548476">
    <property type="component" value="Unassembled WGS sequence"/>
</dbReference>
<feature type="transmembrane region" description="Helical" evidence="1">
    <location>
        <begin position="84"/>
        <end position="102"/>
    </location>
</feature>